<gene>
    <name evidence="2" type="ORF">HXK26_05305</name>
</gene>
<accession>A0A930W1I2</accession>
<name>A0A930W1I2_9ACTN</name>
<reference evidence="2" key="1">
    <citation type="submission" date="2020-04" db="EMBL/GenBank/DDBJ databases">
        <title>Deep metagenomics examines the oral microbiome during advanced dental caries in children, revealing novel taxa and co-occurrences with host molecules.</title>
        <authorList>
            <person name="Baker J.L."/>
            <person name="Morton J.T."/>
            <person name="Dinis M."/>
            <person name="Alvarez R."/>
            <person name="Tran N.C."/>
            <person name="Knight R."/>
            <person name="Edlund A."/>
        </authorList>
    </citation>
    <scope>NUCLEOTIDE SEQUENCE</scope>
    <source>
        <strain evidence="2">JCVI_38_bin.5</strain>
    </source>
</reference>
<protein>
    <submittedName>
        <fullName evidence="2">DUF1490 domain-containing protein</fullName>
    </submittedName>
</protein>
<organism evidence="2 3">
    <name type="scientific">Lancefieldella rimae</name>
    <dbReference type="NCBI Taxonomy" id="1383"/>
    <lineage>
        <taxon>Bacteria</taxon>
        <taxon>Bacillati</taxon>
        <taxon>Actinomycetota</taxon>
        <taxon>Coriobacteriia</taxon>
        <taxon>Coriobacteriales</taxon>
        <taxon>Atopobiaceae</taxon>
        <taxon>Lancefieldella</taxon>
    </lineage>
</organism>
<dbReference type="Proteomes" id="UP000698335">
    <property type="component" value="Unassembled WGS sequence"/>
</dbReference>
<dbReference type="AlphaFoldDB" id="A0A930W1I2"/>
<comment type="caution">
    <text evidence="2">The sequence shown here is derived from an EMBL/GenBank/DDBJ whole genome shotgun (WGS) entry which is preliminary data.</text>
</comment>
<keyword evidence="1" id="KW-0732">Signal</keyword>
<feature type="chain" id="PRO_5038799339" evidence="1">
    <location>
        <begin position="18"/>
        <end position="101"/>
    </location>
</feature>
<proteinExistence type="predicted"/>
<evidence type="ECO:0000313" key="3">
    <source>
        <dbReference type="Proteomes" id="UP000698335"/>
    </source>
</evidence>
<feature type="signal peptide" evidence="1">
    <location>
        <begin position="1"/>
        <end position="17"/>
    </location>
</feature>
<evidence type="ECO:0000313" key="2">
    <source>
        <dbReference type="EMBL" id="MBF4808093.1"/>
    </source>
</evidence>
<evidence type="ECO:0000256" key="1">
    <source>
        <dbReference type="SAM" id="SignalP"/>
    </source>
</evidence>
<sequence>MKKRTGFCIGAAGAALAGAVAGLASNGTLHKAAVKATVCGLRVSDCVAAETQNVVDEANDVVAEARRESKIQAAVNARLAEMEEDIRKEVTKKIDAEGAQA</sequence>
<dbReference type="EMBL" id="JABZGW010000224">
    <property type="protein sequence ID" value="MBF4808093.1"/>
    <property type="molecule type" value="Genomic_DNA"/>
</dbReference>